<keyword evidence="1 3" id="KW-0547">Nucleotide-binding</keyword>
<dbReference type="PANTHER" id="PTHR27001">
    <property type="entry name" value="OS01G0253100 PROTEIN"/>
    <property type="match status" value="1"/>
</dbReference>
<evidence type="ECO:0000313" key="5">
    <source>
        <dbReference type="EMBL" id="KAF8677314.1"/>
    </source>
</evidence>
<evidence type="ECO:0000259" key="4">
    <source>
        <dbReference type="PROSITE" id="PS50011"/>
    </source>
</evidence>
<dbReference type="Gene3D" id="1.10.510.10">
    <property type="entry name" value="Transferase(Phosphotransferase) domain 1"/>
    <property type="match status" value="1"/>
</dbReference>
<gene>
    <name evidence="5" type="ORF">HU200_046802</name>
</gene>
<evidence type="ECO:0000256" key="2">
    <source>
        <dbReference type="ARBA" id="ARBA00022840"/>
    </source>
</evidence>
<dbReference type="GO" id="GO:0005524">
    <property type="term" value="F:ATP binding"/>
    <property type="evidence" value="ECO:0007669"/>
    <property type="project" value="UniProtKB-UniRule"/>
</dbReference>
<dbReference type="GO" id="GO:0005886">
    <property type="term" value="C:plasma membrane"/>
    <property type="evidence" value="ECO:0007669"/>
    <property type="project" value="TreeGrafter"/>
</dbReference>
<feature type="domain" description="Protein kinase" evidence="4">
    <location>
        <begin position="87"/>
        <end position="386"/>
    </location>
</feature>
<reference evidence="5" key="1">
    <citation type="submission" date="2020-07" db="EMBL/GenBank/DDBJ databases">
        <title>Genome sequence and genetic diversity analysis of an under-domesticated orphan crop, white fonio (Digitaria exilis).</title>
        <authorList>
            <person name="Bennetzen J.L."/>
            <person name="Chen S."/>
            <person name="Ma X."/>
            <person name="Wang X."/>
            <person name="Yssel A.E.J."/>
            <person name="Chaluvadi S.R."/>
            <person name="Johnson M."/>
            <person name="Gangashetty P."/>
            <person name="Hamidou F."/>
            <person name="Sanogo M.D."/>
            <person name="Zwaenepoel A."/>
            <person name="Wallace J."/>
            <person name="Van De Peer Y."/>
            <person name="Van Deynze A."/>
        </authorList>
    </citation>
    <scope>NUCLEOTIDE SEQUENCE</scope>
    <source>
        <tissue evidence="5">Leaves</tissue>
    </source>
</reference>
<dbReference type="OrthoDB" id="4062651at2759"/>
<dbReference type="AlphaFoldDB" id="A0A835EB41"/>
<dbReference type="Pfam" id="PF00069">
    <property type="entry name" value="Pkinase"/>
    <property type="match status" value="1"/>
</dbReference>
<dbReference type="Proteomes" id="UP000636709">
    <property type="component" value="Unassembled WGS sequence"/>
</dbReference>
<evidence type="ECO:0000256" key="3">
    <source>
        <dbReference type="PROSITE-ProRule" id="PRU10141"/>
    </source>
</evidence>
<dbReference type="PROSITE" id="PS00107">
    <property type="entry name" value="PROTEIN_KINASE_ATP"/>
    <property type="match status" value="1"/>
</dbReference>
<dbReference type="PROSITE" id="PS00109">
    <property type="entry name" value="PROTEIN_KINASE_TYR"/>
    <property type="match status" value="1"/>
</dbReference>
<evidence type="ECO:0000313" key="6">
    <source>
        <dbReference type="Proteomes" id="UP000636709"/>
    </source>
</evidence>
<feature type="binding site" evidence="3">
    <location>
        <position position="114"/>
    </location>
    <ligand>
        <name>ATP</name>
        <dbReference type="ChEBI" id="CHEBI:30616"/>
    </ligand>
</feature>
<keyword evidence="2 3" id="KW-0067">ATP-binding</keyword>
<name>A0A835EB41_9POAL</name>
<dbReference type="GO" id="GO:0004672">
    <property type="term" value="F:protein kinase activity"/>
    <property type="evidence" value="ECO:0007669"/>
    <property type="project" value="InterPro"/>
</dbReference>
<dbReference type="SUPFAM" id="SSF56112">
    <property type="entry name" value="Protein kinase-like (PK-like)"/>
    <property type="match status" value="1"/>
</dbReference>
<comment type="caution">
    <text evidence="5">The sequence shown here is derived from an EMBL/GenBank/DDBJ whole genome shotgun (WGS) entry which is preliminary data.</text>
</comment>
<proteinExistence type="predicted"/>
<dbReference type="EMBL" id="JACEFO010002150">
    <property type="protein sequence ID" value="KAF8677314.1"/>
    <property type="molecule type" value="Genomic_DNA"/>
</dbReference>
<organism evidence="5 6">
    <name type="scientific">Digitaria exilis</name>
    <dbReference type="NCBI Taxonomy" id="1010633"/>
    <lineage>
        <taxon>Eukaryota</taxon>
        <taxon>Viridiplantae</taxon>
        <taxon>Streptophyta</taxon>
        <taxon>Embryophyta</taxon>
        <taxon>Tracheophyta</taxon>
        <taxon>Spermatophyta</taxon>
        <taxon>Magnoliopsida</taxon>
        <taxon>Liliopsida</taxon>
        <taxon>Poales</taxon>
        <taxon>Poaceae</taxon>
        <taxon>PACMAD clade</taxon>
        <taxon>Panicoideae</taxon>
        <taxon>Panicodae</taxon>
        <taxon>Paniceae</taxon>
        <taxon>Anthephorinae</taxon>
        <taxon>Digitaria</taxon>
    </lineage>
</organism>
<evidence type="ECO:0000256" key="1">
    <source>
        <dbReference type="ARBA" id="ARBA00022741"/>
    </source>
</evidence>
<dbReference type="InterPro" id="IPR017441">
    <property type="entry name" value="Protein_kinase_ATP_BS"/>
</dbReference>
<dbReference type="PROSITE" id="PS50011">
    <property type="entry name" value="PROTEIN_KINASE_DOM"/>
    <property type="match status" value="1"/>
</dbReference>
<dbReference type="InterPro" id="IPR008266">
    <property type="entry name" value="Tyr_kinase_AS"/>
</dbReference>
<sequence>MDLPVVLAIVFFCVFLLASAAIASLLVGRCLAALRRCCRPDDADDLEARRPRAVAAPHQLLMASSKPQQQEPRWLVWREVEALTGGFDEAAVVGRGGSSTVYLARLSGDDVAVKVHRWCGGGERRLRVFRQELDLLRRLRHPHIVKLIAYSDDHEEGGALVLEYLAGGTLADRLHGGASATTPPLPWAHRMRVVHDVACALEHLHDASSSGTGGAPPVVHGDVSASNVLLDGELGGGARLCDLGSACEGFSAAVAPTRAAVGSPGYADPFFLRTGIVSKKSDVYSFGVLLLEAVTGLPAAGAPGEENLAARVLPRIRAHGVAGLVDARLGDDGYDEEEAADVARIAVECAAPQPGLRPAMAQVRAAIAEKAARSIAKAEYHGHQHIQLSKLLELT</sequence>
<accession>A0A835EB41</accession>
<protein>
    <recommendedName>
        <fullName evidence="4">Protein kinase domain-containing protein</fullName>
    </recommendedName>
</protein>
<dbReference type="PANTHER" id="PTHR27001:SF522">
    <property type="entry name" value="OS02G0106900 PROTEIN"/>
    <property type="match status" value="1"/>
</dbReference>
<dbReference type="InterPro" id="IPR000719">
    <property type="entry name" value="Prot_kinase_dom"/>
</dbReference>
<keyword evidence="6" id="KW-1185">Reference proteome</keyword>
<dbReference type="InterPro" id="IPR011009">
    <property type="entry name" value="Kinase-like_dom_sf"/>
</dbReference>